<gene>
    <name evidence="7" type="ORF">CI238_13230</name>
</gene>
<organism evidence="7 8">
    <name type="scientific">Colletotrichum incanum</name>
    <name type="common">Soybean anthracnose fungus</name>
    <dbReference type="NCBI Taxonomy" id="1573173"/>
    <lineage>
        <taxon>Eukaryota</taxon>
        <taxon>Fungi</taxon>
        <taxon>Dikarya</taxon>
        <taxon>Ascomycota</taxon>
        <taxon>Pezizomycotina</taxon>
        <taxon>Sordariomycetes</taxon>
        <taxon>Hypocreomycetidae</taxon>
        <taxon>Glomerellales</taxon>
        <taxon>Glomerellaceae</taxon>
        <taxon>Colletotrichum</taxon>
        <taxon>Colletotrichum spaethianum species complex</taxon>
    </lineage>
</organism>
<dbReference type="InterPro" id="IPR011032">
    <property type="entry name" value="GroES-like_sf"/>
</dbReference>
<dbReference type="PANTHER" id="PTHR42813">
    <property type="entry name" value="ZINC-TYPE ALCOHOL DEHYDROGENASE-LIKE"/>
    <property type="match status" value="1"/>
</dbReference>
<dbReference type="Proteomes" id="UP000076584">
    <property type="component" value="Unassembled WGS sequence"/>
</dbReference>
<name>A0A162PM05_COLIC</name>
<keyword evidence="3" id="KW-0479">Metal-binding</keyword>
<evidence type="ECO:0000256" key="3">
    <source>
        <dbReference type="ARBA" id="ARBA00022723"/>
    </source>
</evidence>
<evidence type="ECO:0000256" key="5">
    <source>
        <dbReference type="ARBA" id="ARBA00023027"/>
    </source>
</evidence>
<feature type="domain" description="Alcohol dehydrogenase-like N-terminal" evidence="6">
    <location>
        <begin position="37"/>
        <end position="73"/>
    </location>
</feature>
<sequence>MSYNVSCLSASMRGVVYDGMPFDMQVRDIPRPIVLSENEVVVRVTTAAICGSDLHVYRGYMGGNPPWGMGHEAI</sequence>
<proteinExistence type="inferred from homology"/>
<comment type="similarity">
    <text evidence="2">Belongs to the zinc-containing alcohol dehydrogenase family.</text>
</comment>
<protein>
    <submittedName>
        <fullName evidence="7">Alcohol dehydrogenase-like domain-containing protein</fullName>
    </submittedName>
</protein>
<evidence type="ECO:0000313" key="7">
    <source>
        <dbReference type="EMBL" id="KZL87319.1"/>
    </source>
</evidence>
<evidence type="ECO:0000256" key="1">
    <source>
        <dbReference type="ARBA" id="ARBA00001947"/>
    </source>
</evidence>
<dbReference type="InterPro" id="IPR013154">
    <property type="entry name" value="ADH-like_N"/>
</dbReference>
<dbReference type="Gene3D" id="3.90.180.10">
    <property type="entry name" value="Medium-chain alcohol dehydrogenases, catalytic domain"/>
    <property type="match status" value="1"/>
</dbReference>
<evidence type="ECO:0000256" key="2">
    <source>
        <dbReference type="ARBA" id="ARBA00008072"/>
    </source>
</evidence>
<feature type="non-terminal residue" evidence="7">
    <location>
        <position position="74"/>
    </location>
</feature>
<evidence type="ECO:0000256" key="4">
    <source>
        <dbReference type="ARBA" id="ARBA00022833"/>
    </source>
</evidence>
<evidence type="ECO:0000259" key="6">
    <source>
        <dbReference type="Pfam" id="PF08240"/>
    </source>
</evidence>
<comment type="caution">
    <text evidence="7">The sequence shown here is derived from an EMBL/GenBank/DDBJ whole genome shotgun (WGS) entry which is preliminary data.</text>
</comment>
<comment type="cofactor">
    <cofactor evidence="1">
        <name>Zn(2+)</name>
        <dbReference type="ChEBI" id="CHEBI:29105"/>
    </cofactor>
</comment>
<reference evidence="7 8" key="1">
    <citation type="submission" date="2015-06" db="EMBL/GenBank/DDBJ databases">
        <title>Survival trade-offs in plant roots during colonization by closely related pathogenic and mutualistic fungi.</title>
        <authorList>
            <person name="Hacquard S."/>
            <person name="Kracher B."/>
            <person name="Hiruma K."/>
            <person name="Weinman A."/>
            <person name="Muench P."/>
            <person name="Garrido Oter R."/>
            <person name="Ver Loren van Themaat E."/>
            <person name="Dallerey J.-F."/>
            <person name="Damm U."/>
            <person name="Henrissat B."/>
            <person name="Lespinet O."/>
            <person name="Thon M."/>
            <person name="Kemen E."/>
            <person name="McHardy A.C."/>
            <person name="Schulze-Lefert P."/>
            <person name="O'Connell R.J."/>
        </authorList>
    </citation>
    <scope>NUCLEOTIDE SEQUENCE [LARGE SCALE GENOMIC DNA]</scope>
    <source>
        <strain evidence="7 8">MAFF 238704</strain>
    </source>
</reference>
<dbReference type="Pfam" id="PF08240">
    <property type="entry name" value="ADH_N"/>
    <property type="match status" value="1"/>
</dbReference>
<dbReference type="AlphaFoldDB" id="A0A162PM05"/>
<accession>A0A162PM05</accession>
<dbReference type="STRING" id="1573173.A0A162PM05"/>
<dbReference type="EMBL" id="LFIW01000275">
    <property type="protein sequence ID" value="KZL87319.1"/>
    <property type="molecule type" value="Genomic_DNA"/>
</dbReference>
<evidence type="ECO:0000313" key="8">
    <source>
        <dbReference type="Proteomes" id="UP000076584"/>
    </source>
</evidence>
<dbReference type="SUPFAM" id="SSF50129">
    <property type="entry name" value="GroES-like"/>
    <property type="match status" value="1"/>
</dbReference>
<dbReference type="PANTHER" id="PTHR42813:SF3">
    <property type="entry name" value="GLUTATHIONE-INDEPENDENT FORMALDEHYDE DEHYDROGENASE"/>
    <property type="match status" value="1"/>
</dbReference>
<keyword evidence="4" id="KW-0862">Zinc</keyword>
<dbReference type="GO" id="GO:0046872">
    <property type="term" value="F:metal ion binding"/>
    <property type="evidence" value="ECO:0007669"/>
    <property type="project" value="UniProtKB-KW"/>
</dbReference>
<keyword evidence="5" id="KW-0520">NAD</keyword>
<keyword evidence="8" id="KW-1185">Reference proteome</keyword>